<dbReference type="InterPro" id="IPR013083">
    <property type="entry name" value="Znf_RING/FYVE/PHD"/>
</dbReference>
<dbReference type="InterPro" id="IPR018957">
    <property type="entry name" value="Znf_C3HC4_RING-type"/>
</dbReference>
<accession>A0A9W6F3U5</accession>
<dbReference type="Gene3D" id="3.30.40.10">
    <property type="entry name" value="Zinc/RING finger domain, C3HC4 (zinc finger)"/>
    <property type="match status" value="1"/>
</dbReference>
<feature type="domain" description="RING-type" evidence="6">
    <location>
        <begin position="8"/>
        <end position="52"/>
    </location>
</feature>
<evidence type="ECO:0000256" key="2">
    <source>
        <dbReference type="ARBA" id="ARBA00022771"/>
    </source>
</evidence>
<gene>
    <name evidence="7" type="primary">PLEST010367</name>
    <name evidence="7" type="ORF">PLESTB_000995600</name>
</gene>
<dbReference type="EMBL" id="BRXU01000013">
    <property type="protein sequence ID" value="GLC55513.1"/>
    <property type="molecule type" value="Genomic_DNA"/>
</dbReference>
<dbReference type="SMART" id="SM00184">
    <property type="entry name" value="RING"/>
    <property type="match status" value="1"/>
</dbReference>
<dbReference type="OrthoDB" id="546518at2759"/>
<evidence type="ECO:0000256" key="1">
    <source>
        <dbReference type="ARBA" id="ARBA00022723"/>
    </source>
</evidence>
<dbReference type="GO" id="GO:0008270">
    <property type="term" value="F:zinc ion binding"/>
    <property type="evidence" value="ECO:0007669"/>
    <property type="project" value="UniProtKB-KW"/>
</dbReference>
<evidence type="ECO:0000313" key="8">
    <source>
        <dbReference type="Proteomes" id="UP001165080"/>
    </source>
</evidence>
<comment type="caution">
    <text evidence="7">The sequence shown here is derived from an EMBL/GenBank/DDBJ whole genome shotgun (WGS) entry which is preliminary data.</text>
</comment>
<protein>
    <recommendedName>
        <fullName evidence="6">RING-type domain-containing protein</fullName>
    </recommendedName>
</protein>
<dbReference type="PROSITE" id="PS50089">
    <property type="entry name" value="ZF_RING_2"/>
    <property type="match status" value="1"/>
</dbReference>
<dbReference type="AlphaFoldDB" id="A0A9W6F3U5"/>
<keyword evidence="3" id="KW-0862">Zinc</keyword>
<dbReference type="PANTHER" id="PTHR23327:SF42">
    <property type="entry name" value="LON PEPTIDASE N-TERMINAL DOMAIN AND RING FINGER PROTEIN C14F5.10C"/>
    <property type="match status" value="1"/>
</dbReference>
<dbReference type="InterPro" id="IPR001841">
    <property type="entry name" value="Znf_RING"/>
</dbReference>
<evidence type="ECO:0000313" key="7">
    <source>
        <dbReference type="EMBL" id="GLC55513.1"/>
    </source>
</evidence>
<proteinExistence type="predicted"/>
<keyword evidence="2 4" id="KW-0863">Zinc-finger</keyword>
<organism evidence="7 8">
    <name type="scientific">Pleodorina starrii</name>
    <dbReference type="NCBI Taxonomy" id="330485"/>
    <lineage>
        <taxon>Eukaryota</taxon>
        <taxon>Viridiplantae</taxon>
        <taxon>Chlorophyta</taxon>
        <taxon>core chlorophytes</taxon>
        <taxon>Chlorophyceae</taxon>
        <taxon>CS clade</taxon>
        <taxon>Chlamydomonadales</taxon>
        <taxon>Volvocaceae</taxon>
        <taxon>Pleodorina</taxon>
    </lineage>
</organism>
<keyword evidence="8" id="KW-1185">Reference proteome</keyword>
<dbReference type="InterPro" id="IPR017907">
    <property type="entry name" value="Znf_RING_CS"/>
</dbReference>
<keyword evidence="1" id="KW-0479">Metal-binding</keyword>
<evidence type="ECO:0000256" key="3">
    <source>
        <dbReference type="ARBA" id="ARBA00022833"/>
    </source>
</evidence>
<dbReference type="Pfam" id="PF00097">
    <property type="entry name" value="zf-C3HC4"/>
    <property type="match status" value="1"/>
</dbReference>
<evidence type="ECO:0000259" key="6">
    <source>
        <dbReference type="PROSITE" id="PS50089"/>
    </source>
</evidence>
<feature type="region of interest" description="Disordered" evidence="5">
    <location>
        <begin position="93"/>
        <end position="131"/>
    </location>
</feature>
<dbReference type="PROSITE" id="PS00518">
    <property type="entry name" value="ZF_RING_1"/>
    <property type="match status" value="1"/>
</dbReference>
<sequence length="208" mass="22194">MDASEYECAICQNLLLDPVVGPCGHDYCSSCLTRWRSTSSARSSTVACPLCREPIPYQLGVCVRLRETIQRCFPEEVKKRRIEVQERKLALSASGASSPSTSSVDPSTQRGAAVSRAAAAHASSSAQQPLSRWSSRPGLWVAPVSMAAASASAAPGASVTPPMPTGATPGTLDTWVPPATLCFTLGWYDPAETRGRRSLGRRRRVMAV</sequence>
<feature type="compositionally biased region" description="Low complexity" evidence="5">
    <location>
        <begin position="93"/>
        <end position="126"/>
    </location>
</feature>
<evidence type="ECO:0000256" key="5">
    <source>
        <dbReference type="SAM" id="MobiDB-lite"/>
    </source>
</evidence>
<dbReference type="SUPFAM" id="SSF57850">
    <property type="entry name" value="RING/U-box"/>
    <property type="match status" value="1"/>
</dbReference>
<dbReference type="PANTHER" id="PTHR23327">
    <property type="entry name" value="RING FINGER PROTEIN 127"/>
    <property type="match status" value="1"/>
</dbReference>
<reference evidence="7 8" key="1">
    <citation type="journal article" date="2023" name="Commun. Biol.">
        <title>Reorganization of the ancestral sex-determining regions during the evolution of trioecy in Pleodorina starrii.</title>
        <authorList>
            <person name="Takahashi K."/>
            <person name="Suzuki S."/>
            <person name="Kawai-Toyooka H."/>
            <person name="Yamamoto K."/>
            <person name="Hamaji T."/>
            <person name="Ootsuki R."/>
            <person name="Yamaguchi H."/>
            <person name="Kawachi M."/>
            <person name="Higashiyama T."/>
            <person name="Nozaki H."/>
        </authorList>
    </citation>
    <scope>NUCLEOTIDE SEQUENCE [LARGE SCALE GENOMIC DNA]</scope>
    <source>
        <strain evidence="7 8">NIES-4479</strain>
    </source>
</reference>
<name>A0A9W6F3U5_9CHLO</name>
<dbReference type="Proteomes" id="UP001165080">
    <property type="component" value="Unassembled WGS sequence"/>
</dbReference>
<evidence type="ECO:0000256" key="4">
    <source>
        <dbReference type="PROSITE-ProRule" id="PRU00175"/>
    </source>
</evidence>
<dbReference type="GO" id="GO:0061630">
    <property type="term" value="F:ubiquitin protein ligase activity"/>
    <property type="evidence" value="ECO:0007669"/>
    <property type="project" value="TreeGrafter"/>
</dbReference>